<dbReference type="InterPro" id="IPR034076">
    <property type="entry name" value="R3H_NF-X1"/>
</dbReference>
<dbReference type="CDD" id="cd06008">
    <property type="entry name" value="NF-X1-zinc-finger"/>
    <property type="match status" value="6"/>
</dbReference>
<evidence type="ECO:0000256" key="11">
    <source>
        <dbReference type="SAM" id="MobiDB-lite"/>
    </source>
</evidence>
<gene>
    <name evidence="15" type="ORF">MNOR_LOCUS16533</name>
</gene>
<evidence type="ECO:0000259" key="13">
    <source>
        <dbReference type="PROSITE" id="PS50089"/>
    </source>
</evidence>
<feature type="domain" description="PHD-type" evidence="12">
    <location>
        <begin position="192"/>
        <end position="244"/>
    </location>
</feature>
<feature type="compositionally biased region" description="Basic and acidic residues" evidence="11">
    <location>
        <begin position="166"/>
        <end position="181"/>
    </location>
</feature>
<dbReference type="Gene3D" id="3.30.1370.50">
    <property type="entry name" value="R3H-like domain"/>
    <property type="match status" value="1"/>
</dbReference>
<keyword evidence="4" id="KW-0677">Repeat</keyword>
<evidence type="ECO:0000256" key="3">
    <source>
        <dbReference type="ARBA" id="ARBA00022723"/>
    </source>
</evidence>
<dbReference type="Pfam" id="PF01422">
    <property type="entry name" value="zf-NF-X1"/>
    <property type="match status" value="8"/>
</dbReference>
<evidence type="ECO:0000313" key="16">
    <source>
        <dbReference type="Proteomes" id="UP001497623"/>
    </source>
</evidence>
<organism evidence="15 16">
    <name type="scientific">Meganyctiphanes norvegica</name>
    <name type="common">Northern krill</name>
    <name type="synonym">Thysanopoda norvegica</name>
    <dbReference type="NCBI Taxonomy" id="48144"/>
    <lineage>
        <taxon>Eukaryota</taxon>
        <taxon>Metazoa</taxon>
        <taxon>Ecdysozoa</taxon>
        <taxon>Arthropoda</taxon>
        <taxon>Crustacea</taxon>
        <taxon>Multicrustacea</taxon>
        <taxon>Malacostraca</taxon>
        <taxon>Eumalacostraca</taxon>
        <taxon>Eucarida</taxon>
        <taxon>Euphausiacea</taxon>
        <taxon>Euphausiidae</taxon>
        <taxon>Meganyctiphanes</taxon>
    </lineage>
</organism>
<evidence type="ECO:0000256" key="5">
    <source>
        <dbReference type="ARBA" id="ARBA00022771"/>
    </source>
</evidence>
<feature type="compositionally biased region" description="Polar residues" evidence="11">
    <location>
        <begin position="106"/>
        <end position="122"/>
    </location>
</feature>
<dbReference type="GO" id="GO:0008270">
    <property type="term" value="F:zinc ion binding"/>
    <property type="evidence" value="ECO:0007669"/>
    <property type="project" value="UniProtKB-KW"/>
</dbReference>
<evidence type="ECO:0008006" key="17">
    <source>
        <dbReference type="Google" id="ProtNLM"/>
    </source>
</evidence>
<dbReference type="PROSITE" id="PS51061">
    <property type="entry name" value="R3H"/>
    <property type="match status" value="1"/>
</dbReference>
<dbReference type="InterPro" id="IPR001841">
    <property type="entry name" value="Znf_RING"/>
</dbReference>
<dbReference type="GO" id="GO:0005634">
    <property type="term" value="C:nucleus"/>
    <property type="evidence" value="ECO:0007669"/>
    <property type="project" value="UniProtKB-SubCell"/>
</dbReference>
<comment type="subcellular location">
    <subcellularLocation>
        <location evidence="1">Nucleus</location>
    </subcellularLocation>
</comment>
<dbReference type="PANTHER" id="PTHR12360:SF12">
    <property type="entry name" value="TRANSCRIPTIONAL REPRESSOR NF-X1"/>
    <property type="match status" value="1"/>
</dbReference>
<feature type="domain" description="RING-type" evidence="13">
    <location>
        <begin position="195"/>
        <end position="242"/>
    </location>
</feature>
<evidence type="ECO:0000256" key="6">
    <source>
        <dbReference type="ARBA" id="ARBA00022833"/>
    </source>
</evidence>
<evidence type="ECO:0000256" key="1">
    <source>
        <dbReference type="ARBA" id="ARBA00004123"/>
    </source>
</evidence>
<dbReference type="SUPFAM" id="SSF57850">
    <property type="entry name" value="RING/U-box"/>
    <property type="match status" value="1"/>
</dbReference>
<feature type="compositionally biased region" description="Basic and acidic residues" evidence="11">
    <location>
        <begin position="39"/>
        <end position="50"/>
    </location>
</feature>
<accession>A0AAV2QVY3</accession>
<comment type="caution">
    <text evidence="15">The sequence shown here is derived from an EMBL/GenBank/DDBJ whole genome shotgun (WGS) entry which is preliminary data.</text>
</comment>
<feature type="region of interest" description="Disordered" evidence="11">
    <location>
        <begin position="1"/>
        <end position="181"/>
    </location>
</feature>
<evidence type="ECO:0000313" key="15">
    <source>
        <dbReference type="EMBL" id="CAL4099586.1"/>
    </source>
</evidence>
<evidence type="ECO:0000259" key="14">
    <source>
        <dbReference type="PROSITE" id="PS51061"/>
    </source>
</evidence>
<keyword evidence="3" id="KW-0479">Metal-binding</keyword>
<feature type="compositionally biased region" description="Polar residues" evidence="11">
    <location>
        <begin position="928"/>
        <end position="939"/>
    </location>
</feature>
<dbReference type="PANTHER" id="PTHR12360">
    <property type="entry name" value="NUCLEAR TRANSCRIPTION FACTOR, X-BOX BINDING 1 NFX1"/>
    <property type="match status" value="1"/>
</dbReference>
<keyword evidence="16" id="KW-1185">Reference proteome</keyword>
<keyword evidence="5 10" id="KW-0863">Zinc-finger</keyword>
<dbReference type="InterPro" id="IPR036867">
    <property type="entry name" value="R3H_dom_sf"/>
</dbReference>
<keyword evidence="6" id="KW-0862">Zinc</keyword>
<feature type="region of interest" description="Disordered" evidence="11">
    <location>
        <begin position="909"/>
        <end position="958"/>
    </location>
</feature>
<reference evidence="15 16" key="1">
    <citation type="submission" date="2024-05" db="EMBL/GenBank/DDBJ databases">
        <authorList>
            <person name="Wallberg A."/>
        </authorList>
    </citation>
    <scope>NUCLEOTIDE SEQUENCE [LARGE SCALE GENOMIC DNA]</scope>
</reference>
<keyword evidence="9" id="KW-0539">Nucleus</keyword>
<evidence type="ECO:0000256" key="7">
    <source>
        <dbReference type="ARBA" id="ARBA00023015"/>
    </source>
</evidence>
<evidence type="ECO:0000256" key="4">
    <source>
        <dbReference type="ARBA" id="ARBA00022737"/>
    </source>
</evidence>
<dbReference type="GO" id="GO:0000981">
    <property type="term" value="F:DNA-binding transcription factor activity, RNA polymerase II-specific"/>
    <property type="evidence" value="ECO:0007669"/>
    <property type="project" value="TreeGrafter"/>
</dbReference>
<dbReference type="InterPro" id="IPR034078">
    <property type="entry name" value="NFX1_fam"/>
</dbReference>
<dbReference type="AlphaFoldDB" id="A0AAV2QVY3"/>
<dbReference type="InterPro" id="IPR019787">
    <property type="entry name" value="Znf_PHD-finger"/>
</dbReference>
<feature type="domain" description="R3H" evidence="14">
    <location>
        <begin position="830"/>
        <end position="894"/>
    </location>
</feature>
<sequence length="973" mass="109114">MMSLRHGESTNNVDMSGERASQRGPINKTYRGRGRGDHRRREFEEKQGKDRRNRLTRIEDGVRPQAESYSEDYNNIPERYNRNDKSFNRNKGNWRNQDRERPYEDASSTKYSQPNINSNTGYEPQPSPSKYKNQKNKNRLWNNPKGDLTVSSKETDDYSDLSVNVEPREEERKGEDDESQRHRLVEQLMGGTYECMVCVDRIKQQHAIWSCGSCYNCFHLGCIKKWAKTSTVETGWRCPACQNTSPKVPNAYMCFCNKLREPEWNRRDTAHSCGEVCGRLRKIEWCTHKCTLLCHPGPCPPCTAYIKKSCACGAESRDVRCSQTEPFFCEGLCGKELNCGGHNCERPCHEGPCGDCKHMIPLNCYCNKNTKEVICSSDTLGQTMFSCESICEHALDCGNHNCSQVCHPSECEPCQSAVERVTRCPCGKVPLEKLYERDGAIQRRSCTDPIPACSQPCQKQLKCGIPGSYHQCQALCHEGPCPQCPSETPVKCRCGFMDKNIPCSELTTKADEVTCEKQCKKMRQCGRHKCAIKCCIDVDHICSLICSRTLKCGLHKCEEACHRGNCPRCWQTSFEELTCHCGASVLYPPVPCGTKPPSCDQPCRRPATCEHTASHNCHPEDTCPPCTLLVDKPCFRGHKTMRSTPCYVPAVSCGAGCQAALPCGIHVCQRVCHDGTCITNGKCPQKCSRPRESCGHPCANPCHQGVCPETVCKEKLKISCSCGLRKVSVQCSDNDREYKAMATNLLATQMQNMNNGLSVDLSHIFTATARPDKLKRLPCTDDCQTQDRNRRLAIALQIENPETREKLGNSSQLYSDFMKDEVRKDPVFAKIVHDALTDLVLKAKESKQRSRSHSFAPMNRDKRQFIHEACEHFGCQSQSYDEEPKKNVVATAVRGMCYLPPLSVLESVQRDQGQKKVPGPVWAPRGTSAGSSKAETQGISSGGMRKLEKSTSLEKETDIGAAKPAIDYFDFDS</sequence>
<dbReference type="CDD" id="cd02643">
    <property type="entry name" value="R3H_NF-X1"/>
    <property type="match status" value="1"/>
</dbReference>
<name>A0AAV2QVY3_MEGNR</name>
<keyword evidence="7" id="KW-0805">Transcription regulation</keyword>
<evidence type="ECO:0000256" key="9">
    <source>
        <dbReference type="ARBA" id="ARBA00023242"/>
    </source>
</evidence>
<dbReference type="EMBL" id="CAXKWB010010916">
    <property type="protein sequence ID" value="CAL4099586.1"/>
    <property type="molecule type" value="Genomic_DNA"/>
</dbReference>
<protein>
    <recommendedName>
        <fullName evidence="17">Protein shuttle craft</fullName>
    </recommendedName>
</protein>
<evidence type="ECO:0000259" key="12">
    <source>
        <dbReference type="PROSITE" id="PS50016"/>
    </source>
</evidence>
<dbReference type="PROSITE" id="PS50016">
    <property type="entry name" value="ZF_PHD_2"/>
    <property type="match status" value="1"/>
</dbReference>
<dbReference type="SMART" id="SM00438">
    <property type="entry name" value="ZnF_NFX"/>
    <property type="match status" value="9"/>
</dbReference>
<dbReference type="GO" id="GO:0000977">
    <property type="term" value="F:RNA polymerase II transcription regulatory region sequence-specific DNA binding"/>
    <property type="evidence" value="ECO:0007669"/>
    <property type="project" value="TreeGrafter"/>
</dbReference>
<evidence type="ECO:0000256" key="2">
    <source>
        <dbReference type="ARBA" id="ARBA00007269"/>
    </source>
</evidence>
<dbReference type="InterPro" id="IPR000967">
    <property type="entry name" value="Znf_NFX1"/>
</dbReference>
<dbReference type="InterPro" id="IPR001374">
    <property type="entry name" value="R3H_dom"/>
</dbReference>
<proteinExistence type="inferred from homology"/>
<feature type="compositionally biased region" description="Basic and acidic residues" evidence="11">
    <location>
        <begin position="945"/>
        <end position="958"/>
    </location>
</feature>
<dbReference type="PROSITE" id="PS50089">
    <property type="entry name" value="ZF_RING_2"/>
    <property type="match status" value="1"/>
</dbReference>
<evidence type="ECO:0000256" key="8">
    <source>
        <dbReference type="ARBA" id="ARBA00023163"/>
    </source>
</evidence>
<keyword evidence="8" id="KW-0804">Transcription</keyword>
<dbReference type="Pfam" id="PF01424">
    <property type="entry name" value="R3H"/>
    <property type="match status" value="1"/>
</dbReference>
<dbReference type="Proteomes" id="UP001497623">
    <property type="component" value="Unassembled WGS sequence"/>
</dbReference>
<comment type="similarity">
    <text evidence="2">Belongs to the NFX1 family.</text>
</comment>
<dbReference type="GO" id="GO:0000122">
    <property type="term" value="P:negative regulation of transcription by RNA polymerase II"/>
    <property type="evidence" value="ECO:0007669"/>
    <property type="project" value="TreeGrafter"/>
</dbReference>
<evidence type="ECO:0000256" key="10">
    <source>
        <dbReference type="PROSITE-ProRule" id="PRU00175"/>
    </source>
</evidence>
<dbReference type="SMART" id="SM00393">
    <property type="entry name" value="R3H"/>
    <property type="match status" value="1"/>
</dbReference>
<dbReference type="SUPFAM" id="SSF82708">
    <property type="entry name" value="R3H domain"/>
    <property type="match status" value="1"/>
</dbReference>